<accession>A0A1Q2YFM0</accession>
<gene>
    <name evidence="10" type="ORF">PMKS-001751</name>
</gene>
<dbReference type="InterPro" id="IPR013261">
    <property type="entry name" value="Tim21"/>
</dbReference>
<dbReference type="OrthoDB" id="436405at2759"/>
<evidence type="ECO:0000256" key="7">
    <source>
        <dbReference type="ARBA" id="ARBA00023128"/>
    </source>
</evidence>
<sequence length="252" mass="28175">MFKHVALLNRNISPSVRISLCDSLGTSLLANRQKTDWNRSLLRSVRFYSSSNGDSKEATAPTAQERANRIIYHVKAGSRLLLSSWLIIIAAGATLVTSYLVATEIFSPSGETSTFNRVVNMIEKDENCLRLLGYSDSEIEQGGIRLKAYGGMSPDLWTRNIPVQATKFSGKDQKEHMIMRFFVESNKTVGVVNLEAIEENFINQELVYVTIDVKGHNRHYLIGGPHLSYAQKNLNPFSSEGFLGVKWGSKKN</sequence>
<evidence type="ECO:0000256" key="5">
    <source>
        <dbReference type="ARBA" id="ARBA00022946"/>
    </source>
</evidence>
<keyword evidence="9" id="KW-0999">Mitochondrion inner membrane</keyword>
<keyword evidence="6 9" id="KW-1133">Transmembrane helix</keyword>
<keyword evidence="5" id="KW-0809">Transit peptide</keyword>
<dbReference type="Pfam" id="PF08294">
    <property type="entry name" value="TIM21"/>
    <property type="match status" value="1"/>
</dbReference>
<dbReference type="Proteomes" id="UP000186136">
    <property type="component" value="Unassembled WGS sequence"/>
</dbReference>
<keyword evidence="4 9" id="KW-0812">Transmembrane</keyword>
<evidence type="ECO:0000256" key="6">
    <source>
        <dbReference type="ARBA" id="ARBA00022989"/>
    </source>
</evidence>
<keyword evidence="9" id="KW-0811">Translocation</keyword>
<dbReference type="PANTHER" id="PTHR13032:SF6">
    <property type="entry name" value="MITOCHONDRIAL IMPORT INNER MEMBRANE TRANSLOCASE SUBUNIT TIM21"/>
    <property type="match status" value="1"/>
</dbReference>
<proteinExistence type="inferred from homology"/>
<feature type="transmembrane region" description="Helical" evidence="9">
    <location>
        <begin position="80"/>
        <end position="102"/>
    </location>
</feature>
<comment type="caution">
    <text evidence="10">The sequence shown here is derived from an EMBL/GenBank/DDBJ whole genome shotgun (WGS) entry which is preliminary data.</text>
</comment>
<dbReference type="Gene3D" id="3.10.450.320">
    <property type="entry name" value="Mitochondrial import inner membrane translocase subunit Tim21"/>
    <property type="match status" value="1"/>
</dbReference>
<dbReference type="AlphaFoldDB" id="A0A1Q2YFM0"/>
<evidence type="ECO:0000313" key="11">
    <source>
        <dbReference type="Proteomes" id="UP000186136"/>
    </source>
</evidence>
<reference evidence="10 11" key="1">
    <citation type="submission" date="2016-08" db="EMBL/GenBank/DDBJ databases">
        <title>Whole genome shotgun sequence of Pichia membranifaciens KS47-1.</title>
        <authorList>
            <person name="Konishi M."/>
            <person name="Ishida M."/>
            <person name="Arakawa T."/>
            <person name="Kato Y."/>
            <person name="Horiuchi J."/>
        </authorList>
    </citation>
    <scope>NUCLEOTIDE SEQUENCE [LARGE SCALE GENOMIC DNA]</scope>
    <source>
        <strain evidence="10 11">KS47-1</strain>
    </source>
</reference>
<evidence type="ECO:0000256" key="9">
    <source>
        <dbReference type="RuleBase" id="RU367142"/>
    </source>
</evidence>
<evidence type="ECO:0000256" key="2">
    <source>
        <dbReference type="ARBA" id="ARBA00010867"/>
    </source>
</evidence>
<evidence type="ECO:0000256" key="8">
    <source>
        <dbReference type="ARBA" id="ARBA00023136"/>
    </source>
</evidence>
<dbReference type="GO" id="GO:0030150">
    <property type="term" value="P:protein import into mitochondrial matrix"/>
    <property type="evidence" value="ECO:0007669"/>
    <property type="project" value="UniProtKB-UniRule"/>
</dbReference>
<keyword evidence="11" id="KW-1185">Reference proteome</keyword>
<comment type="subcellular location">
    <subcellularLocation>
        <location evidence="9">Mitochondrion inner membrane</location>
        <topology evidence="9">Single-pass membrane protein</topology>
    </subcellularLocation>
    <subcellularLocation>
        <location evidence="1">Mitochondrion membrane</location>
        <topology evidence="1">Single-pass membrane protein</topology>
    </subcellularLocation>
</comment>
<evidence type="ECO:0000313" key="10">
    <source>
        <dbReference type="EMBL" id="GAV28281.1"/>
    </source>
</evidence>
<keyword evidence="8 9" id="KW-0472">Membrane</keyword>
<evidence type="ECO:0000256" key="4">
    <source>
        <dbReference type="ARBA" id="ARBA00022692"/>
    </source>
</evidence>
<dbReference type="InterPro" id="IPR038552">
    <property type="entry name" value="Tim21_IMS_sf"/>
</dbReference>
<dbReference type="PANTHER" id="PTHR13032">
    <property type="entry name" value="MITOCHONDRIAL IMPORT INNER MEMBRANE TRANSLOCASE SUBUNIT TIM21"/>
    <property type="match status" value="1"/>
</dbReference>
<evidence type="ECO:0000256" key="1">
    <source>
        <dbReference type="ARBA" id="ARBA00004304"/>
    </source>
</evidence>
<name>A0A1Q2YFM0_9ASCO</name>
<keyword evidence="7 9" id="KW-0496">Mitochondrion</keyword>
<comment type="function">
    <text evidence="9">Essential component of the TIM23 complex, a complex that mediates the translocation of transit peptide-containing proteins across the mitochondrial inner membrane.</text>
</comment>
<evidence type="ECO:0000256" key="3">
    <source>
        <dbReference type="ARBA" id="ARBA00020726"/>
    </source>
</evidence>
<organism evidence="10 11">
    <name type="scientific">Pichia membranifaciens</name>
    <dbReference type="NCBI Taxonomy" id="4926"/>
    <lineage>
        <taxon>Eukaryota</taxon>
        <taxon>Fungi</taxon>
        <taxon>Dikarya</taxon>
        <taxon>Ascomycota</taxon>
        <taxon>Saccharomycotina</taxon>
        <taxon>Pichiomycetes</taxon>
        <taxon>Pichiales</taxon>
        <taxon>Pichiaceae</taxon>
        <taxon>Pichia</taxon>
    </lineage>
</organism>
<dbReference type="GO" id="GO:0005744">
    <property type="term" value="C:TIM23 mitochondrial import inner membrane translocase complex"/>
    <property type="evidence" value="ECO:0007669"/>
    <property type="project" value="UniProtKB-UniRule"/>
</dbReference>
<protein>
    <recommendedName>
        <fullName evidence="3 9">Mitochondrial import inner membrane translocase subunit Tim21</fullName>
    </recommendedName>
</protein>
<comment type="similarity">
    <text evidence="2 9">Belongs to the TIM21 family.</text>
</comment>
<dbReference type="EMBL" id="BDGI01000064">
    <property type="protein sequence ID" value="GAV28281.1"/>
    <property type="molecule type" value="Genomic_DNA"/>
</dbReference>
<keyword evidence="9" id="KW-0813">Transport</keyword>
<comment type="subunit">
    <text evidence="9">Component of the TIM23 complex.</text>
</comment>
<keyword evidence="9" id="KW-0653">Protein transport</keyword>